<protein>
    <recommendedName>
        <fullName evidence="3">Nucleotidyltransferase family protein</fullName>
    </recommendedName>
</protein>
<name>A0A1R4H4C4_9GAMM</name>
<proteinExistence type="predicted"/>
<dbReference type="PROSITE" id="PS51257">
    <property type="entry name" value="PROKAR_LIPOPROTEIN"/>
    <property type="match status" value="1"/>
</dbReference>
<dbReference type="AlphaFoldDB" id="A0A1R4H4C4"/>
<accession>A0A1R4H4C4</accession>
<sequence length="368" mass="42469">MADKRYTPGQSVLLACLKKPQSVTVLTVSQWSLLLRMAKTCKLTAHVAWWIDQHNLSHSVPDKVINHFQAARAVVAYRRRMAFWEMNRLQRALAECDTDIVVLKGCAYLLAEIPFAHARLFADVDIMVEKSTIDRIEQSLLAQNWQTLKLDAYDQSYYRVWMHEIPPLRHVSRTMEVDIHHTIIPPTSELRPDPALLMRDAINLNNTPFKVLSPCDMVLHSAVHLFFDSDLGNKLRDLVDLDQLLKHFNAGNVDFFDGLLKRADMLGLQRPLYYTLRYSHQLLATPIPNDILQRSQTFAPPVPVRVLMDALIPVALLPEHPDESSLAVRFARWLLYMRSHYLRMPLKLLIPHLARKSLMRFTRVQSVS</sequence>
<dbReference type="Proteomes" id="UP000195442">
    <property type="component" value="Unassembled WGS sequence"/>
</dbReference>
<organism evidence="1 2">
    <name type="scientific">Crenothrix polyspora</name>
    <dbReference type="NCBI Taxonomy" id="360316"/>
    <lineage>
        <taxon>Bacteria</taxon>
        <taxon>Pseudomonadati</taxon>
        <taxon>Pseudomonadota</taxon>
        <taxon>Gammaproteobacteria</taxon>
        <taxon>Methylococcales</taxon>
        <taxon>Crenotrichaceae</taxon>
        <taxon>Crenothrix</taxon>
    </lineage>
</organism>
<keyword evidence="2" id="KW-1185">Reference proteome</keyword>
<evidence type="ECO:0008006" key="3">
    <source>
        <dbReference type="Google" id="ProtNLM"/>
    </source>
</evidence>
<evidence type="ECO:0000313" key="2">
    <source>
        <dbReference type="Proteomes" id="UP000195442"/>
    </source>
</evidence>
<reference evidence="2" key="1">
    <citation type="submission" date="2017-02" db="EMBL/GenBank/DDBJ databases">
        <authorList>
            <person name="Daims H."/>
        </authorList>
    </citation>
    <scope>NUCLEOTIDE SEQUENCE [LARGE SCALE GENOMIC DNA]</scope>
</reference>
<dbReference type="Pfam" id="PF14907">
    <property type="entry name" value="NTP_transf_5"/>
    <property type="match status" value="1"/>
</dbReference>
<dbReference type="EMBL" id="FUKJ01000116">
    <property type="protein sequence ID" value="SJM91105.1"/>
    <property type="molecule type" value="Genomic_DNA"/>
</dbReference>
<gene>
    <name evidence="1" type="ORF">CRENPOLYSF2_2020002</name>
</gene>
<evidence type="ECO:0000313" key="1">
    <source>
        <dbReference type="EMBL" id="SJM91105.1"/>
    </source>
</evidence>
<dbReference type="InterPro" id="IPR039498">
    <property type="entry name" value="NTP_transf_5"/>
</dbReference>